<comment type="caution">
    <text evidence="2">The sequence shown here is derived from an EMBL/GenBank/DDBJ whole genome shotgun (WGS) entry which is preliminary data.</text>
</comment>
<evidence type="ECO:0000256" key="1">
    <source>
        <dbReference type="SAM" id="MobiDB-lite"/>
    </source>
</evidence>
<gene>
    <name evidence="2" type="ORF">THAOC_10412</name>
</gene>
<proteinExistence type="predicted"/>
<feature type="non-terminal residue" evidence="2">
    <location>
        <position position="1"/>
    </location>
</feature>
<accession>K0T4V2</accession>
<dbReference type="EMBL" id="AGNL01011389">
    <property type="protein sequence ID" value="EJK68411.1"/>
    <property type="molecule type" value="Genomic_DNA"/>
</dbReference>
<feature type="region of interest" description="Disordered" evidence="1">
    <location>
        <begin position="114"/>
        <end position="138"/>
    </location>
</feature>
<organism evidence="2 3">
    <name type="scientific">Thalassiosira oceanica</name>
    <name type="common">Marine diatom</name>
    <dbReference type="NCBI Taxonomy" id="159749"/>
    <lineage>
        <taxon>Eukaryota</taxon>
        <taxon>Sar</taxon>
        <taxon>Stramenopiles</taxon>
        <taxon>Ochrophyta</taxon>
        <taxon>Bacillariophyta</taxon>
        <taxon>Coscinodiscophyceae</taxon>
        <taxon>Thalassiosirophycidae</taxon>
        <taxon>Thalassiosirales</taxon>
        <taxon>Thalassiosiraceae</taxon>
        <taxon>Thalassiosira</taxon>
    </lineage>
</organism>
<dbReference type="Proteomes" id="UP000266841">
    <property type="component" value="Unassembled WGS sequence"/>
</dbReference>
<keyword evidence="3" id="KW-1185">Reference proteome</keyword>
<protein>
    <submittedName>
        <fullName evidence="2">Uncharacterized protein</fullName>
    </submittedName>
</protein>
<evidence type="ECO:0000313" key="3">
    <source>
        <dbReference type="Proteomes" id="UP000266841"/>
    </source>
</evidence>
<evidence type="ECO:0000313" key="2">
    <source>
        <dbReference type="EMBL" id="EJK68411.1"/>
    </source>
</evidence>
<sequence>TNGARTLFDGGTKAVMGRCCAAAASDGRPRKASLPRQREVREAAAMVDEDGRSVRAVWVARRARLCVSFAACLLDRLRSPGGRAALGGLAAGLMERVWRGALADLLEGVGTESRREIRQNTRPATRHLDSGSTAGSQCSHAASTKHVLRIRMLEESLTRCTTALPIRRLAALHCKRLQDHCIGPAVDPPPATGDDSAARMDIRGHKHCTKKVDGKLRRPLDLWLWTKIRIRPGIAHPAHAQARLFRSR</sequence>
<reference evidence="2 3" key="1">
    <citation type="journal article" date="2012" name="Genome Biol.">
        <title>Genome and low-iron response of an oceanic diatom adapted to chronic iron limitation.</title>
        <authorList>
            <person name="Lommer M."/>
            <person name="Specht M."/>
            <person name="Roy A.S."/>
            <person name="Kraemer L."/>
            <person name="Andreson R."/>
            <person name="Gutowska M.A."/>
            <person name="Wolf J."/>
            <person name="Bergner S.V."/>
            <person name="Schilhabel M.B."/>
            <person name="Klostermeier U.C."/>
            <person name="Beiko R.G."/>
            <person name="Rosenstiel P."/>
            <person name="Hippler M."/>
            <person name="Laroche J."/>
        </authorList>
    </citation>
    <scope>NUCLEOTIDE SEQUENCE [LARGE SCALE GENOMIC DNA]</scope>
    <source>
        <strain evidence="2 3">CCMP1005</strain>
    </source>
</reference>
<dbReference type="AlphaFoldDB" id="K0T4V2"/>
<name>K0T4V2_THAOC</name>